<keyword evidence="1" id="KW-0812">Transmembrane</keyword>
<keyword evidence="1" id="KW-1133">Transmembrane helix</keyword>
<protein>
    <submittedName>
        <fullName evidence="2">Phosphatidylinositol 3,4,5-trisphosphate 3-phosphatase TPTE2-like isoform X1</fullName>
    </submittedName>
</protein>
<sequence length="69" mass="8043">MLCSDDVVNYSSTCCSFLAIHVIFSIINRVVSFLRALRIVILVRVFRLASQKKDLEKVTRRKVSENKRR</sequence>
<comment type="caution">
    <text evidence="2">The sequence shown here is derived from an EMBL/GenBank/DDBJ whole genome shotgun (WGS) entry which is preliminary data.</text>
</comment>
<dbReference type="EMBL" id="JAICCE010000029">
    <property type="protein sequence ID" value="KAG9259436.1"/>
    <property type="molecule type" value="Genomic_DNA"/>
</dbReference>
<name>A0A8T2KQY0_ASTMX</name>
<feature type="transmembrane region" description="Helical" evidence="1">
    <location>
        <begin position="7"/>
        <end position="27"/>
    </location>
</feature>
<dbReference type="AlphaFoldDB" id="A0A8T2KQY0"/>
<keyword evidence="1" id="KW-0472">Membrane</keyword>
<proteinExistence type="predicted"/>
<dbReference type="Proteomes" id="UP000752171">
    <property type="component" value="Unassembled WGS sequence"/>
</dbReference>
<organism evidence="2 3">
    <name type="scientific">Astyanax mexicanus</name>
    <name type="common">Blind cave fish</name>
    <name type="synonym">Astyanax fasciatus mexicanus</name>
    <dbReference type="NCBI Taxonomy" id="7994"/>
    <lineage>
        <taxon>Eukaryota</taxon>
        <taxon>Metazoa</taxon>
        <taxon>Chordata</taxon>
        <taxon>Craniata</taxon>
        <taxon>Vertebrata</taxon>
        <taxon>Euteleostomi</taxon>
        <taxon>Actinopterygii</taxon>
        <taxon>Neopterygii</taxon>
        <taxon>Teleostei</taxon>
        <taxon>Ostariophysi</taxon>
        <taxon>Characiformes</taxon>
        <taxon>Characoidei</taxon>
        <taxon>Acestrorhamphidae</taxon>
        <taxon>Acestrorhamphinae</taxon>
        <taxon>Astyanax</taxon>
    </lineage>
</organism>
<accession>A0A8T2KQY0</accession>
<evidence type="ECO:0000256" key="1">
    <source>
        <dbReference type="SAM" id="Phobius"/>
    </source>
</evidence>
<evidence type="ECO:0000313" key="2">
    <source>
        <dbReference type="EMBL" id="KAG9259436.1"/>
    </source>
</evidence>
<evidence type="ECO:0000313" key="3">
    <source>
        <dbReference type="Proteomes" id="UP000752171"/>
    </source>
</evidence>
<reference evidence="2 3" key="1">
    <citation type="submission" date="2021-07" db="EMBL/GenBank/DDBJ databases">
        <authorList>
            <person name="Imarazene B."/>
            <person name="Zahm M."/>
            <person name="Klopp C."/>
            <person name="Cabau C."/>
            <person name="Beille S."/>
            <person name="Jouanno E."/>
            <person name="Castinel A."/>
            <person name="Lluch J."/>
            <person name="Gil L."/>
            <person name="Kuchtly C."/>
            <person name="Lopez Roques C."/>
            <person name="Donnadieu C."/>
            <person name="Parrinello H."/>
            <person name="Journot L."/>
            <person name="Du K."/>
            <person name="Schartl M."/>
            <person name="Retaux S."/>
            <person name="Guiguen Y."/>
        </authorList>
    </citation>
    <scope>NUCLEOTIDE SEQUENCE [LARGE SCALE GENOMIC DNA]</scope>
    <source>
        <strain evidence="2">Pach_M1</strain>
        <tissue evidence="2">Testis</tissue>
    </source>
</reference>
<gene>
    <name evidence="2" type="ORF">AMEX_G28018</name>
</gene>